<keyword evidence="1" id="KW-0862">Zinc</keyword>
<dbReference type="InterPro" id="IPR013087">
    <property type="entry name" value="Znf_C2H2_type"/>
</dbReference>
<feature type="region of interest" description="Disordered" evidence="2">
    <location>
        <begin position="199"/>
        <end position="233"/>
    </location>
</feature>
<evidence type="ECO:0000313" key="6">
    <source>
        <dbReference type="Proteomes" id="UP000663760"/>
    </source>
</evidence>
<evidence type="ECO:0000256" key="2">
    <source>
        <dbReference type="SAM" id="MobiDB-lite"/>
    </source>
</evidence>
<gene>
    <name evidence="4" type="ORF">SI7747_18019989</name>
    <name evidence="5" type="ORF">SI8410_18021491</name>
</gene>
<dbReference type="SMART" id="SM00355">
    <property type="entry name" value="ZnF_C2H2"/>
    <property type="match status" value="2"/>
</dbReference>
<dbReference type="Pfam" id="PF13912">
    <property type="entry name" value="zf-C2H2_6"/>
    <property type="match status" value="2"/>
</dbReference>
<feature type="compositionally biased region" description="Basic and acidic residues" evidence="2">
    <location>
        <begin position="67"/>
        <end position="79"/>
    </location>
</feature>
<dbReference type="InterPro" id="IPR044303">
    <property type="entry name" value="ZAT1/4/9"/>
</dbReference>
<accession>A0A7I8LL62</accession>
<feature type="compositionally biased region" description="Pro residues" evidence="2">
    <location>
        <begin position="109"/>
        <end position="119"/>
    </location>
</feature>
<feature type="domain" description="C2H2-type" evidence="3">
    <location>
        <begin position="5"/>
        <end position="32"/>
    </location>
</feature>
<dbReference type="EMBL" id="LR743605">
    <property type="protein sequence ID" value="CAA2634583.1"/>
    <property type="molecule type" value="Genomic_DNA"/>
</dbReference>
<feature type="domain" description="C2H2-type" evidence="3">
    <location>
        <begin position="186"/>
        <end position="213"/>
    </location>
</feature>
<dbReference type="SUPFAM" id="SSF57667">
    <property type="entry name" value="beta-beta-alpha zinc fingers"/>
    <property type="match status" value="1"/>
</dbReference>
<organism evidence="5 6">
    <name type="scientific">Spirodela intermedia</name>
    <name type="common">Intermediate duckweed</name>
    <dbReference type="NCBI Taxonomy" id="51605"/>
    <lineage>
        <taxon>Eukaryota</taxon>
        <taxon>Viridiplantae</taxon>
        <taxon>Streptophyta</taxon>
        <taxon>Embryophyta</taxon>
        <taxon>Tracheophyta</taxon>
        <taxon>Spermatophyta</taxon>
        <taxon>Magnoliopsida</taxon>
        <taxon>Liliopsida</taxon>
        <taxon>Araceae</taxon>
        <taxon>Lemnoideae</taxon>
        <taxon>Spirodela</taxon>
    </lineage>
</organism>
<keyword evidence="1" id="KW-0479">Metal-binding</keyword>
<keyword evidence="1" id="KW-0863">Zinc-finger</keyword>
<dbReference type="EMBL" id="LR746281">
    <property type="protein sequence ID" value="CAA7410813.1"/>
    <property type="molecule type" value="Genomic_DNA"/>
</dbReference>
<sequence length="272" mass="28116">MTSKHTCKLCCRHFSSGRALGGHMRSHAKPYVITATAVGGAALPSSSSSASHGGDLQPTQPVSGDGLQEKPKRSCRLTDPELSSTALGGAAASSSVVLPDWESDTESSKPPPPPPPPQKPGELEPEPASSVSDTTPEEDVARCLVMFSRDAWCSAAAGGGVEELEMAEANPATTVRSRTGGGRRKHSCRTCGKVFRSHQALGGHRASHKQPRSCAAPPPTPPTPCPTGISGEENKSPAIIYEFSVTGDGGSGAAAASAWRMTIDLNMPPPMD</sequence>
<evidence type="ECO:0000256" key="1">
    <source>
        <dbReference type="PROSITE-ProRule" id="PRU00042"/>
    </source>
</evidence>
<proteinExistence type="predicted"/>
<name>A0A7I8LL62_SPIIN</name>
<dbReference type="PANTHER" id="PTHR46326">
    <property type="entry name" value="ZINC FINGER PROTEIN ZAT1-RELATED"/>
    <property type="match status" value="1"/>
</dbReference>
<dbReference type="PROSITE" id="PS50157">
    <property type="entry name" value="ZINC_FINGER_C2H2_2"/>
    <property type="match status" value="2"/>
</dbReference>
<feature type="compositionally biased region" description="Low complexity" evidence="2">
    <location>
        <begin position="41"/>
        <end position="54"/>
    </location>
</feature>
<dbReference type="AlphaFoldDB" id="A0A7I8LL62"/>
<dbReference type="OrthoDB" id="9411774at2759"/>
<evidence type="ECO:0000313" key="5">
    <source>
        <dbReference type="EMBL" id="CAA7410813.1"/>
    </source>
</evidence>
<dbReference type="InterPro" id="IPR036236">
    <property type="entry name" value="Znf_C2H2_sf"/>
</dbReference>
<feature type="compositionally biased region" description="Pro residues" evidence="2">
    <location>
        <begin position="216"/>
        <end position="225"/>
    </location>
</feature>
<reference evidence="5" key="1">
    <citation type="submission" date="2020-02" db="EMBL/GenBank/DDBJ databases">
        <authorList>
            <person name="Scholz U."/>
            <person name="Mascher M."/>
            <person name="Fiebig A."/>
        </authorList>
    </citation>
    <scope>NUCLEOTIDE SEQUENCE</scope>
</reference>
<protein>
    <recommendedName>
        <fullName evidence="3">C2H2-type domain-containing protein</fullName>
    </recommendedName>
</protein>
<evidence type="ECO:0000313" key="4">
    <source>
        <dbReference type="EMBL" id="CAA2634583.1"/>
    </source>
</evidence>
<dbReference type="GO" id="GO:0006355">
    <property type="term" value="P:regulation of DNA-templated transcription"/>
    <property type="evidence" value="ECO:0007669"/>
    <property type="project" value="InterPro"/>
</dbReference>
<keyword evidence="6" id="KW-1185">Reference proteome</keyword>
<dbReference type="Proteomes" id="UP000663760">
    <property type="component" value="Chromosome 18"/>
</dbReference>
<dbReference type="PANTHER" id="PTHR46326:SF2">
    <property type="entry name" value="ZINC FINGER PROTEIN ZAT1-RELATED"/>
    <property type="match status" value="1"/>
</dbReference>
<feature type="region of interest" description="Disordered" evidence="2">
    <location>
        <begin position="41"/>
        <end position="137"/>
    </location>
</feature>
<feature type="compositionally biased region" description="Low complexity" evidence="2">
    <location>
        <begin position="82"/>
        <end position="95"/>
    </location>
</feature>
<dbReference type="GO" id="GO:0008270">
    <property type="term" value="F:zinc ion binding"/>
    <property type="evidence" value="ECO:0007669"/>
    <property type="project" value="UniProtKB-KW"/>
</dbReference>
<evidence type="ECO:0000259" key="3">
    <source>
        <dbReference type="PROSITE" id="PS50157"/>
    </source>
</evidence>
<dbReference type="PROSITE" id="PS00028">
    <property type="entry name" value="ZINC_FINGER_C2H2_1"/>
    <property type="match status" value="2"/>
</dbReference>